<sequence>MSTTCDFGGTLEDNLRDQFVCGLHSESIRQILFAEDYIDYKKAYRLATSEKLKWQSFSFSQCYAFHYGIAIPTTAQKHHLAQGSSFTKVND</sequence>
<protein>
    <submittedName>
        <fullName evidence="1">Uncharacterized protein</fullName>
    </submittedName>
</protein>
<dbReference type="EMBL" id="CAKOGL010000006">
    <property type="protein sequence ID" value="CAH2087199.1"/>
    <property type="molecule type" value="Genomic_DNA"/>
</dbReference>
<dbReference type="Proteomes" id="UP001153954">
    <property type="component" value="Unassembled WGS sequence"/>
</dbReference>
<comment type="caution">
    <text evidence="1">The sequence shown here is derived from an EMBL/GenBank/DDBJ whole genome shotgun (WGS) entry which is preliminary data.</text>
</comment>
<organism evidence="1 2">
    <name type="scientific">Euphydryas editha</name>
    <name type="common">Edith's checkerspot</name>
    <dbReference type="NCBI Taxonomy" id="104508"/>
    <lineage>
        <taxon>Eukaryota</taxon>
        <taxon>Metazoa</taxon>
        <taxon>Ecdysozoa</taxon>
        <taxon>Arthropoda</taxon>
        <taxon>Hexapoda</taxon>
        <taxon>Insecta</taxon>
        <taxon>Pterygota</taxon>
        <taxon>Neoptera</taxon>
        <taxon>Endopterygota</taxon>
        <taxon>Lepidoptera</taxon>
        <taxon>Glossata</taxon>
        <taxon>Ditrysia</taxon>
        <taxon>Papilionoidea</taxon>
        <taxon>Nymphalidae</taxon>
        <taxon>Nymphalinae</taxon>
        <taxon>Euphydryas</taxon>
    </lineage>
</organism>
<reference evidence="1" key="1">
    <citation type="submission" date="2022-03" db="EMBL/GenBank/DDBJ databases">
        <authorList>
            <person name="Tunstrom K."/>
        </authorList>
    </citation>
    <scope>NUCLEOTIDE SEQUENCE</scope>
</reference>
<keyword evidence="2" id="KW-1185">Reference proteome</keyword>
<accession>A0AAU9THY1</accession>
<name>A0AAU9THY1_EUPED</name>
<evidence type="ECO:0000313" key="1">
    <source>
        <dbReference type="EMBL" id="CAH2087199.1"/>
    </source>
</evidence>
<evidence type="ECO:0000313" key="2">
    <source>
        <dbReference type="Proteomes" id="UP001153954"/>
    </source>
</evidence>
<dbReference type="AlphaFoldDB" id="A0AAU9THY1"/>
<proteinExistence type="predicted"/>
<gene>
    <name evidence="1" type="ORF">EEDITHA_LOCUS3486</name>
</gene>